<evidence type="ECO:0000256" key="4">
    <source>
        <dbReference type="ARBA" id="ARBA00022827"/>
    </source>
</evidence>
<dbReference type="InterPro" id="IPR016171">
    <property type="entry name" value="Vanillyl_alc_oxidase_C-sub2"/>
</dbReference>
<dbReference type="GO" id="GO:0071949">
    <property type="term" value="F:FAD binding"/>
    <property type="evidence" value="ECO:0007669"/>
    <property type="project" value="InterPro"/>
</dbReference>
<evidence type="ECO:0000256" key="2">
    <source>
        <dbReference type="ARBA" id="ARBA00008000"/>
    </source>
</evidence>
<dbReference type="InterPro" id="IPR051264">
    <property type="entry name" value="FAD-oxidored/transferase_4"/>
</dbReference>
<dbReference type="Gene3D" id="3.30.465.10">
    <property type="match status" value="1"/>
</dbReference>
<evidence type="ECO:0000256" key="3">
    <source>
        <dbReference type="ARBA" id="ARBA00022630"/>
    </source>
</evidence>
<comment type="similarity">
    <text evidence="2">Belongs to the FAD-binding oxidoreductase/transferase type 4 family.</text>
</comment>
<dbReference type="SUPFAM" id="SSF56176">
    <property type="entry name" value="FAD-binding/transporter-associated domain-like"/>
    <property type="match status" value="1"/>
</dbReference>
<dbReference type="InterPro" id="IPR004113">
    <property type="entry name" value="FAD-bd_oxidored_4_C"/>
</dbReference>
<dbReference type="Pfam" id="PF01565">
    <property type="entry name" value="FAD_binding_4"/>
    <property type="match status" value="1"/>
</dbReference>
<dbReference type="Gene3D" id="3.30.70.2190">
    <property type="match status" value="1"/>
</dbReference>
<gene>
    <name evidence="6" type="ORF">MNBD_ALPHA09-1599</name>
</gene>
<dbReference type="Pfam" id="PF02913">
    <property type="entry name" value="FAD-oxidase_C"/>
    <property type="match status" value="1"/>
</dbReference>
<dbReference type="InterPro" id="IPR016164">
    <property type="entry name" value="FAD-linked_Oxase-like_C"/>
</dbReference>
<dbReference type="InterPro" id="IPR016166">
    <property type="entry name" value="FAD-bd_PCMH"/>
</dbReference>
<dbReference type="FunFam" id="1.10.45.10:FF:000001">
    <property type="entry name" value="D-lactate dehydrogenase mitochondrial"/>
    <property type="match status" value="1"/>
</dbReference>
<dbReference type="InterPro" id="IPR016167">
    <property type="entry name" value="FAD-bd_PCMH_sub1"/>
</dbReference>
<dbReference type="PANTHER" id="PTHR43716">
    <property type="entry name" value="D-2-HYDROXYGLUTARATE DEHYDROGENASE, MITOCHONDRIAL"/>
    <property type="match status" value="1"/>
</dbReference>
<dbReference type="GO" id="GO:0047545">
    <property type="term" value="F:(S)-2-hydroxyglutarate dehydrogenase activity"/>
    <property type="evidence" value="ECO:0007669"/>
    <property type="project" value="UniProtKB-EC"/>
</dbReference>
<proteinExistence type="inferred from homology"/>
<evidence type="ECO:0000313" key="6">
    <source>
        <dbReference type="EMBL" id="VAW11826.1"/>
    </source>
</evidence>
<dbReference type="AlphaFoldDB" id="A0A3B0TXK8"/>
<dbReference type="GO" id="GO:0022904">
    <property type="term" value="P:respiratory electron transport chain"/>
    <property type="evidence" value="ECO:0007669"/>
    <property type="project" value="TreeGrafter"/>
</dbReference>
<feature type="domain" description="FAD-binding PCMH-type" evidence="5">
    <location>
        <begin position="41"/>
        <end position="222"/>
    </location>
</feature>
<dbReference type="Gene3D" id="1.10.45.10">
    <property type="entry name" value="Vanillyl-alcohol Oxidase, Chain A, domain 4"/>
    <property type="match status" value="1"/>
</dbReference>
<dbReference type="InterPro" id="IPR006094">
    <property type="entry name" value="Oxid_FAD_bind_N"/>
</dbReference>
<dbReference type="InterPro" id="IPR016169">
    <property type="entry name" value="FAD-bd_PCMH_sub2"/>
</dbReference>
<sequence>MSLNTPDAPLLERLTAIVGRKHALTDPNDMARYLTEPRGLFTGAAAMILRPGSTREVAEILKTANAARIAIVPQGGGTGLVGGQVPSATGTEIVVSLERLDRIRSVCATSNSMTVEAGVTLIRAQDTAKDAGRLFPLSLASEGTCQIGGTLATNAGGTAVLAYGNARDLVLGLEVVLADGRVWNGLGDLRKDNTGYDLKHLFVGAEGTLGIITAATLKLVARPRATATAFIGVPDPAAAVALLARFQAACGSGVTGFEIIPRVGMDFVLKHGHNARDPLDTPAPWYVLAELSGPGDSGGLTAGLENTLAAGHDAGEVIDAAIAASTAQAAMFWHLRLALSEVQKAEGGSIKHDISVPVADIPAFIDQASAAALAVVPGGRPVAFGHLGDGNLHFNISQPAGADRDAFMARWSEVNAAVHGVVTAFGGSISAEHGIGRLKRRLLAQTADPVGLALMKSLKQTLDPNGILNPGKVLEDGP</sequence>
<accession>A0A3B0TXK8</accession>
<dbReference type="Gene3D" id="3.30.43.10">
    <property type="entry name" value="Uridine Diphospho-n-acetylenolpyruvylglucosamine Reductase, domain 2"/>
    <property type="match status" value="1"/>
</dbReference>
<protein>
    <submittedName>
        <fullName evidence="6">D-2-hydroxyglutarate dehydrogenase</fullName>
        <ecNumber evidence="6">1.1.99.2</ecNumber>
    </submittedName>
</protein>
<reference evidence="6" key="1">
    <citation type="submission" date="2018-06" db="EMBL/GenBank/DDBJ databases">
        <authorList>
            <person name="Zhirakovskaya E."/>
        </authorList>
    </citation>
    <scope>NUCLEOTIDE SEQUENCE</scope>
</reference>
<evidence type="ECO:0000256" key="1">
    <source>
        <dbReference type="ARBA" id="ARBA00001974"/>
    </source>
</evidence>
<evidence type="ECO:0000259" key="5">
    <source>
        <dbReference type="PROSITE" id="PS51387"/>
    </source>
</evidence>
<organism evidence="6">
    <name type="scientific">hydrothermal vent metagenome</name>
    <dbReference type="NCBI Taxonomy" id="652676"/>
    <lineage>
        <taxon>unclassified sequences</taxon>
        <taxon>metagenomes</taxon>
        <taxon>ecological metagenomes</taxon>
    </lineage>
</organism>
<dbReference type="InterPro" id="IPR036318">
    <property type="entry name" value="FAD-bd_PCMH-like_sf"/>
</dbReference>
<dbReference type="Gene3D" id="3.30.70.2740">
    <property type="match status" value="1"/>
</dbReference>
<dbReference type="PANTHER" id="PTHR43716:SF2">
    <property type="entry name" value="BLL6224 PROTEIN"/>
    <property type="match status" value="1"/>
</dbReference>
<comment type="cofactor">
    <cofactor evidence="1">
        <name>FAD</name>
        <dbReference type="ChEBI" id="CHEBI:57692"/>
    </cofactor>
</comment>
<dbReference type="EMBL" id="UOEM01000035">
    <property type="protein sequence ID" value="VAW11826.1"/>
    <property type="molecule type" value="Genomic_DNA"/>
</dbReference>
<dbReference type="EC" id="1.1.99.2" evidence="6"/>
<dbReference type="SUPFAM" id="SSF55103">
    <property type="entry name" value="FAD-linked oxidases, C-terminal domain"/>
    <property type="match status" value="1"/>
</dbReference>
<keyword evidence="3" id="KW-0285">Flavoprotein</keyword>
<keyword evidence="4" id="KW-0274">FAD</keyword>
<keyword evidence="6" id="KW-0560">Oxidoreductase</keyword>
<dbReference type="PROSITE" id="PS51387">
    <property type="entry name" value="FAD_PCMH"/>
    <property type="match status" value="1"/>
</dbReference>
<name>A0A3B0TXK8_9ZZZZ</name>